<evidence type="ECO:0000313" key="6">
    <source>
        <dbReference type="Proteomes" id="UP000275356"/>
    </source>
</evidence>
<feature type="domain" description="DUF5979" evidence="3">
    <location>
        <begin position="743"/>
        <end position="822"/>
    </location>
</feature>
<keyword evidence="2" id="KW-0732">Signal</keyword>
<feature type="domain" description="DUF5979" evidence="3">
    <location>
        <begin position="376"/>
        <end position="476"/>
    </location>
</feature>
<reference evidence="5 6" key="1">
    <citation type="submission" date="2018-11" db="EMBL/GenBank/DDBJ databases">
        <title>Sequencing the genomes of 1000 actinobacteria strains.</title>
        <authorList>
            <person name="Klenk H.-P."/>
        </authorList>
    </citation>
    <scope>NUCLEOTIDE SEQUENCE [LARGE SCALE GENOMIC DNA]</scope>
    <source>
        <strain evidence="5 6">DSM 13521</strain>
    </source>
</reference>
<gene>
    <name evidence="5" type="ORF">EDD28_1788</name>
</gene>
<accession>A0A3N2DBL6</accession>
<organism evidence="5 6">
    <name type="scientific">Salana multivorans</name>
    <dbReference type="NCBI Taxonomy" id="120377"/>
    <lineage>
        <taxon>Bacteria</taxon>
        <taxon>Bacillati</taxon>
        <taxon>Actinomycetota</taxon>
        <taxon>Actinomycetes</taxon>
        <taxon>Micrococcales</taxon>
        <taxon>Beutenbergiaceae</taxon>
        <taxon>Salana</taxon>
    </lineage>
</organism>
<feature type="domain" description="DUF5979" evidence="3">
    <location>
        <begin position="481"/>
        <end position="600"/>
    </location>
</feature>
<feature type="chain" id="PRO_5017947118" evidence="2">
    <location>
        <begin position="34"/>
        <end position="1216"/>
    </location>
</feature>
<dbReference type="Pfam" id="PF20597">
    <property type="entry name" value="pAdhesive_15"/>
    <property type="match status" value="1"/>
</dbReference>
<feature type="domain" description="Choice-of-anchor A" evidence="4">
    <location>
        <begin position="71"/>
        <end position="336"/>
    </location>
</feature>
<keyword evidence="6" id="KW-1185">Reference proteome</keyword>
<comment type="caution">
    <text evidence="5">The sequence shown here is derived from an EMBL/GenBank/DDBJ whole genome shotgun (WGS) entry which is preliminary data.</text>
</comment>
<dbReference type="EMBL" id="RKHQ01000001">
    <property type="protein sequence ID" value="ROR97195.1"/>
    <property type="molecule type" value="Genomic_DNA"/>
</dbReference>
<proteinExistence type="predicted"/>
<dbReference type="OrthoDB" id="3257943at2"/>
<feature type="signal peptide" evidence="2">
    <location>
        <begin position="1"/>
        <end position="33"/>
    </location>
</feature>
<dbReference type="InterPro" id="IPR026588">
    <property type="entry name" value="Choice_anch_A"/>
</dbReference>
<feature type="region of interest" description="Disordered" evidence="1">
    <location>
        <begin position="1132"/>
        <end position="1184"/>
    </location>
</feature>
<dbReference type="Pfam" id="PF19407">
    <property type="entry name" value="DUF5979"/>
    <property type="match status" value="6"/>
</dbReference>
<evidence type="ECO:0000256" key="1">
    <source>
        <dbReference type="SAM" id="MobiDB-lite"/>
    </source>
</evidence>
<dbReference type="Proteomes" id="UP000275356">
    <property type="component" value="Unassembled WGS sequence"/>
</dbReference>
<feature type="domain" description="DUF5979" evidence="3">
    <location>
        <begin position="879"/>
        <end position="1001"/>
    </location>
</feature>
<protein>
    <submittedName>
        <fullName evidence="5">Choice-of-anchor A domain-containing protein</fullName>
    </submittedName>
</protein>
<evidence type="ECO:0000256" key="2">
    <source>
        <dbReference type="SAM" id="SignalP"/>
    </source>
</evidence>
<dbReference type="RefSeq" id="WP_123739281.1">
    <property type="nucleotide sequence ID" value="NZ_RKHQ01000001.1"/>
</dbReference>
<feature type="domain" description="DUF5979" evidence="3">
    <location>
        <begin position="1012"/>
        <end position="1136"/>
    </location>
</feature>
<dbReference type="AlphaFoldDB" id="A0A3N2DBL6"/>
<dbReference type="InterPro" id="IPR046022">
    <property type="entry name" value="DUF5979"/>
</dbReference>
<feature type="compositionally biased region" description="Pro residues" evidence="1">
    <location>
        <begin position="1140"/>
        <end position="1151"/>
    </location>
</feature>
<evidence type="ECO:0000313" key="5">
    <source>
        <dbReference type="EMBL" id="ROR97195.1"/>
    </source>
</evidence>
<evidence type="ECO:0000259" key="4">
    <source>
        <dbReference type="Pfam" id="PF20597"/>
    </source>
</evidence>
<feature type="domain" description="DUF5979" evidence="3">
    <location>
        <begin position="610"/>
        <end position="734"/>
    </location>
</feature>
<sequence length="1216" mass="126824">MPVAPRLCLSAAAAVVLIAGAGLTLCELPTANAAVGASVTPASEEADCPPTWVWPPLHNDSPQYTDNGIAVYAGGDFSVGRSAAEAEGRVLVQGAMTFDRQPPGLFNLGRVGVGSQVAPTSGSVMVLTGASLEDDLTLTPGNRIEIGHGVAGGGDVWIGGDLVPSLEPVETNGGTVTSRLGAAATSGYSALPGELRELSVELAAQAPNGRVTVSGNRLTFTGTGEPGVLQVFTIDAAVLGQATIEESWVGIPEETAVVVNVTGERARMNPVFVSDDGVRADDPSSQRFPRVAVRTLWNFVDARSLDLAGTSQILGSILAMDAERTEITASTNGRLYLGGDLVLAGTGNETHNYHWPWSRVTSCEDEPEEEDPAGKVSVTKHLASDAALLPAGLSFEGAVSCATPSGQVTAGRWRIRPGQTMTQDGLPVGSVCEITEFTPQPVDGVQWDPPVFDPPDARVVVPPEGQPQVGVHVTNTSRARFAVTKQVIGPDGDDTGLAATQRTFAVEYACTSAGRPVDGLGPDGDVLPGSASGTLEIRAGQRVESPSFPVGTVCDLVERLTSEPGDFDDGHHWSAVEILPASRIVVGKAELAEIAVRNHFVREPEPLGVFAVTKSVQGPGGFIATDRTFPVDYVCTLDGAPSLGLDAQDGVTIVAPDGRGRLEVRAGERQTSPAFAVGTSCDLSEDLTAQPDDFDTDMHWKAPEFLPGSTVLIGDPEPGDELTVVEVELRNTYEANDTPLAAFAVTKQVVGPGGDDAGFARPERDFAVTFSCTLDGAPSPGYGPDGTDILAPDGTGVLRARVGEITTSPLFAQGTRCDLQEDLVAYYDDFIGPDHHWREGHLLPSGTVHLLDEDVLVEVVLRNYFDVDIPDPAPPRVTFEVTKATNGPEAGIVDPQRPFEVGFDCQVDDGPSSGTDSSGTVLLAPDGTGSLTVADGRTAQGPWFVPGTVCTLTEELEHRPGDFGDRDSDFEWTDAVFNRTMPIELTSGVSEPVGVLLTNVFATTEGPDRGVFAVTKRIEGPPGASLPADLTFTVDYTCTINGTPAVGLDPDRLDEVIAPWGTGTLTVAPHAPPTRGPAFDTGTVCELSEHLSERSGDFPEDGWSWQEATFAPGSVVTIDRTTPAEPIEITLTNTYAGPGTPGPGTPGPETPEAPETEGTPSAVPSPGQSWPIEGGSRAPDDGLAVTGGSQPAIWLLGGSLVVAGSLAVASRRRFGL</sequence>
<name>A0A3N2DBL6_9MICO</name>
<evidence type="ECO:0000259" key="3">
    <source>
        <dbReference type="Pfam" id="PF19407"/>
    </source>
</evidence>
<dbReference type="NCBIfam" id="TIGR04215">
    <property type="entry name" value="choice_anch_A"/>
    <property type="match status" value="1"/>
</dbReference>